<evidence type="ECO:0000313" key="2">
    <source>
        <dbReference type="EMBL" id="KIK43692.1"/>
    </source>
</evidence>
<dbReference type="EMBL" id="KN835206">
    <property type="protein sequence ID" value="KIK43692.1"/>
    <property type="molecule type" value="Genomic_DNA"/>
</dbReference>
<dbReference type="InParanoid" id="A0A0D0BBN5"/>
<gene>
    <name evidence="2" type="ORF">CY34DRAFT_803530</name>
</gene>
<reference evidence="3" key="2">
    <citation type="submission" date="2015-01" db="EMBL/GenBank/DDBJ databases">
        <title>Evolutionary Origins and Diversification of the Mycorrhizal Mutualists.</title>
        <authorList>
            <consortium name="DOE Joint Genome Institute"/>
            <consortium name="Mycorrhizal Genomics Consortium"/>
            <person name="Kohler A."/>
            <person name="Kuo A."/>
            <person name="Nagy L.G."/>
            <person name="Floudas D."/>
            <person name="Copeland A."/>
            <person name="Barry K.W."/>
            <person name="Cichocki N."/>
            <person name="Veneault-Fourrey C."/>
            <person name="LaButti K."/>
            <person name="Lindquist E.A."/>
            <person name="Lipzen A."/>
            <person name="Lundell T."/>
            <person name="Morin E."/>
            <person name="Murat C."/>
            <person name="Riley R."/>
            <person name="Ohm R."/>
            <person name="Sun H."/>
            <person name="Tunlid A."/>
            <person name="Henrissat B."/>
            <person name="Grigoriev I.V."/>
            <person name="Hibbett D.S."/>
            <person name="Martin F."/>
        </authorList>
    </citation>
    <scope>NUCLEOTIDE SEQUENCE [LARGE SCALE GENOMIC DNA]</scope>
    <source>
        <strain evidence="3">UH-Slu-Lm8-n1</strain>
    </source>
</reference>
<accession>A0A0D0BBN5</accession>
<dbReference type="HOGENOM" id="CLU_981989_0_0_1"/>
<feature type="region of interest" description="Disordered" evidence="1">
    <location>
        <begin position="192"/>
        <end position="245"/>
    </location>
</feature>
<evidence type="ECO:0000256" key="1">
    <source>
        <dbReference type="SAM" id="MobiDB-lite"/>
    </source>
</evidence>
<keyword evidence="3" id="KW-1185">Reference proteome</keyword>
<organism evidence="2 3">
    <name type="scientific">Suillus luteus UH-Slu-Lm8-n1</name>
    <dbReference type="NCBI Taxonomy" id="930992"/>
    <lineage>
        <taxon>Eukaryota</taxon>
        <taxon>Fungi</taxon>
        <taxon>Dikarya</taxon>
        <taxon>Basidiomycota</taxon>
        <taxon>Agaricomycotina</taxon>
        <taxon>Agaricomycetes</taxon>
        <taxon>Agaricomycetidae</taxon>
        <taxon>Boletales</taxon>
        <taxon>Suillineae</taxon>
        <taxon>Suillaceae</taxon>
        <taxon>Suillus</taxon>
    </lineage>
</organism>
<dbReference type="AlphaFoldDB" id="A0A0D0BBN5"/>
<proteinExistence type="predicted"/>
<name>A0A0D0BBN5_9AGAM</name>
<evidence type="ECO:0000313" key="3">
    <source>
        <dbReference type="Proteomes" id="UP000054485"/>
    </source>
</evidence>
<protein>
    <submittedName>
        <fullName evidence="2">Uncharacterized protein</fullName>
    </submittedName>
</protein>
<sequence length="273" mass="31293">MNNDIPPALYRRRVTLELTERLCSQTLFRDGINDLLKFSHSEDSEFQRYGRKIIALTEVARSTLTRVGVKLYLFVICPPTLLPLKSAYFRMLLLIRRHKHAFPLELDDRINRLLLPLCTYFVIRCGGVDTRAQLGIEELLITPNAQATRKRTCLPAASLTPKPNPAEVMSPPDAFLKKRVRVNRLGEFYKQQPTRESRERKHLVPNQYPAGDPDDNWENTLVPKGYPATDVKPGDNEGPSRPRRVFTRTNAQYFGIFCTRKQPVASARSVCIE</sequence>
<dbReference type="OrthoDB" id="2793736at2759"/>
<reference evidence="2 3" key="1">
    <citation type="submission" date="2014-04" db="EMBL/GenBank/DDBJ databases">
        <authorList>
            <consortium name="DOE Joint Genome Institute"/>
            <person name="Kuo A."/>
            <person name="Ruytinx J."/>
            <person name="Rineau F."/>
            <person name="Colpaert J."/>
            <person name="Kohler A."/>
            <person name="Nagy L.G."/>
            <person name="Floudas D."/>
            <person name="Copeland A."/>
            <person name="Barry K.W."/>
            <person name="Cichocki N."/>
            <person name="Veneault-Fourrey C."/>
            <person name="LaButti K."/>
            <person name="Lindquist E.A."/>
            <person name="Lipzen A."/>
            <person name="Lundell T."/>
            <person name="Morin E."/>
            <person name="Murat C."/>
            <person name="Sun H."/>
            <person name="Tunlid A."/>
            <person name="Henrissat B."/>
            <person name="Grigoriev I.V."/>
            <person name="Hibbett D.S."/>
            <person name="Martin F."/>
            <person name="Nordberg H.P."/>
            <person name="Cantor M.N."/>
            <person name="Hua S.X."/>
        </authorList>
    </citation>
    <scope>NUCLEOTIDE SEQUENCE [LARGE SCALE GENOMIC DNA]</scope>
    <source>
        <strain evidence="2 3">UH-Slu-Lm8-n1</strain>
    </source>
</reference>
<dbReference type="Proteomes" id="UP000054485">
    <property type="component" value="Unassembled WGS sequence"/>
</dbReference>